<evidence type="ECO:0000256" key="6">
    <source>
        <dbReference type="ARBA" id="ARBA00023136"/>
    </source>
</evidence>
<dbReference type="Proteomes" id="UP000632454">
    <property type="component" value="Unassembled WGS sequence"/>
</dbReference>
<dbReference type="SMART" id="SM00014">
    <property type="entry name" value="acidPPc"/>
    <property type="match status" value="1"/>
</dbReference>
<keyword evidence="5 7" id="KW-1133">Transmembrane helix</keyword>
<feature type="transmembrane region" description="Helical" evidence="7">
    <location>
        <begin position="88"/>
        <end position="109"/>
    </location>
</feature>
<dbReference type="PANTHER" id="PTHR14969:SF62">
    <property type="entry name" value="DECAPRENYLPHOSPHORYL-5-PHOSPHORIBOSE PHOSPHATASE RV3807C-RELATED"/>
    <property type="match status" value="1"/>
</dbReference>
<evidence type="ECO:0000256" key="5">
    <source>
        <dbReference type="ARBA" id="ARBA00022989"/>
    </source>
</evidence>
<feature type="domain" description="Phosphatidic acid phosphatase type 2/haloperoxidase" evidence="8">
    <location>
        <begin position="91"/>
        <end position="201"/>
    </location>
</feature>
<evidence type="ECO:0000313" key="9">
    <source>
        <dbReference type="EMBL" id="GGF37285.1"/>
    </source>
</evidence>
<dbReference type="PANTHER" id="PTHR14969">
    <property type="entry name" value="SPHINGOSINE-1-PHOSPHATE PHOSPHOHYDROLASE"/>
    <property type="match status" value="1"/>
</dbReference>
<evidence type="ECO:0000256" key="1">
    <source>
        <dbReference type="ARBA" id="ARBA00004651"/>
    </source>
</evidence>
<feature type="transmembrane region" description="Helical" evidence="7">
    <location>
        <begin position="159"/>
        <end position="180"/>
    </location>
</feature>
<keyword evidence="2" id="KW-1003">Cell membrane</keyword>
<feature type="transmembrane region" description="Helical" evidence="7">
    <location>
        <begin position="129"/>
        <end position="147"/>
    </location>
</feature>
<dbReference type="EMBL" id="BMCS01000002">
    <property type="protein sequence ID" value="GGF37285.1"/>
    <property type="molecule type" value="Genomic_DNA"/>
</dbReference>
<sequence length="244" mass="25627">MKSHLTRIEVTLALVAVVVLLGVAIAFGHNPLRSIDAGVLNWMVDHRSSGVTSAATMMTDLFAPLWTAIWTFSAAAVLVAVDRTLIRAIGLLGTVAFAGAMCEVIKLAVDRLRPPEFDQVASPELAMSFPSGHVTGAAALLIGLAVIATTTARSRTRRWVVSAAVIVATCVALTRLYLGAHWFSDVAAATTLAVAAVVAVPPAVAFGLGRASRHVPIGWHRLLAPRPDAEDARRAGTVPCRQDG</sequence>
<dbReference type="InterPro" id="IPR036938">
    <property type="entry name" value="PAP2/HPO_sf"/>
</dbReference>
<proteinExistence type="predicted"/>
<dbReference type="Gene3D" id="1.20.144.10">
    <property type="entry name" value="Phosphatidic acid phosphatase type 2/haloperoxidase"/>
    <property type="match status" value="1"/>
</dbReference>
<accession>A0ABQ1V684</accession>
<gene>
    <name evidence="9" type="ORF">GCM10007298_36280</name>
</gene>
<organism evidence="9 10">
    <name type="scientific">Williamsia phyllosphaerae</name>
    <dbReference type="NCBI Taxonomy" id="885042"/>
    <lineage>
        <taxon>Bacteria</taxon>
        <taxon>Bacillati</taxon>
        <taxon>Actinomycetota</taxon>
        <taxon>Actinomycetes</taxon>
        <taxon>Mycobacteriales</taxon>
        <taxon>Nocardiaceae</taxon>
        <taxon>Williamsia</taxon>
    </lineage>
</organism>
<keyword evidence="6 7" id="KW-0472">Membrane</keyword>
<keyword evidence="10" id="KW-1185">Reference proteome</keyword>
<keyword evidence="3 7" id="KW-0812">Transmembrane</keyword>
<dbReference type="Pfam" id="PF01569">
    <property type="entry name" value="PAP2"/>
    <property type="match status" value="1"/>
</dbReference>
<feature type="transmembrane region" description="Helical" evidence="7">
    <location>
        <begin position="61"/>
        <end position="81"/>
    </location>
</feature>
<protein>
    <recommendedName>
        <fullName evidence="8">Phosphatidic acid phosphatase type 2/haloperoxidase domain-containing protein</fullName>
    </recommendedName>
</protein>
<dbReference type="SUPFAM" id="SSF48317">
    <property type="entry name" value="Acid phosphatase/Vanadium-dependent haloperoxidase"/>
    <property type="match status" value="1"/>
</dbReference>
<comment type="subcellular location">
    <subcellularLocation>
        <location evidence="1">Cell membrane</location>
        <topology evidence="1">Multi-pass membrane protein</topology>
    </subcellularLocation>
</comment>
<evidence type="ECO:0000313" key="10">
    <source>
        <dbReference type="Proteomes" id="UP000632454"/>
    </source>
</evidence>
<dbReference type="RefSeq" id="WP_188491361.1">
    <property type="nucleotide sequence ID" value="NZ_BMCS01000002.1"/>
</dbReference>
<name>A0ABQ1V684_9NOCA</name>
<evidence type="ECO:0000256" key="7">
    <source>
        <dbReference type="SAM" id="Phobius"/>
    </source>
</evidence>
<dbReference type="CDD" id="cd03392">
    <property type="entry name" value="PAP2_like_2"/>
    <property type="match status" value="1"/>
</dbReference>
<evidence type="ECO:0000256" key="4">
    <source>
        <dbReference type="ARBA" id="ARBA00022801"/>
    </source>
</evidence>
<dbReference type="InterPro" id="IPR000326">
    <property type="entry name" value="PAP2/HPO"/>
</dbReference>
<evidence type="ECO:0000259" key="8">
    <source>
        <dbReference type="SMART" id="SM00014"/>
    </source>
</evidence>
<evidence type="ECO:0000256" key="3">
    <source>
        <dbReference type="ARBA" id="ARBA00022692"/>
    </source>
</evidence>
<reference evidence="10" key="1">
    <citation type="journal article" date="2019" name="Int. J. Syst. Evol. Microbiol.">
        <title>The Global Catalogue of Microorganisms (GCM) 10K type strain sequencing project: providing services to taxonomists for standard genome sequencing and annotation.</title>
        <authorList>
            <consortium name="The Broad Institute Genomics Platform"/>
            <consortium name="The Broad Institute Genome Sequencing Center for Infectious Disease"/>
            <person name="Wu L."/>
            <person name="Ma J."/>
        </authorList>
    </citation>
    <scope>NUCLEOTIDE SEQUENCE [LARGE SCALE GENOMIC DNA]</scope>
    <source>
        <strain evidence="10">CCM 7855</strain>
    </source>
</reference>
<evidence type="ECO:0000256" key="2">
    <source>
        <dbReference type="ARBA" id="ARBA00022475"/>
    </source>
</evidence>
<feature type="transmembrane region" description="Helical" evidence="7">
    <location>
        <begin position="186"/>
        <end position="208"/>
    </location>
</feature>
<comment type="caution">
    <text evidence="9">The sequence shown here is derived from an EMBL/GenBank/DDBJ whole genome shotgun (WGS) entry which is preliminary data.</text>
</comment>
<keyword evidence="4" id="KW-0378">Hydrolase</keyword>